<reference evidence="11" key="2">
    <citation type="journal article" date="2017" name="Dev. Cell">
        <title>Antagonistic Self-Organizing Patterning Systems Control Maintenance and Regeneration of the Anteroposterior Axis in Planarians.</title>
        <authorList>
            <person name="Stuckemann T."/>
            <person name="Cleland J.P."/>
            <person name="Werner S."/>
            <person name="Thi-Kim Vu H."/>
            <person name="Bayersdorf R."/>
            <person name="Liu S.Y."/>
            <person name="Friedrich B."/>
            <person name="Julicher F."/>
            <person name="Rink J.C."/>
        </authorList>
    </citation>
    <scope>NUCLEOTIDE SEQUENCE</scope>
</reference>
<dbReference type="PANTHER" id="PTHR11431:SF75">
    <property type="entry name" value="FERRITIN"/>
    <property type="match status" value="1"/>
</dbReference>
<dbReference type="PROSITE" id="PS50905">
    <property type="entry name" value="FERRITIN_LIKE"/>
    <property type="match status" value="1"/>
</dbReference>
<comment type="function">
    <text evidence="6">Stores iron in a soluble, non-toxic, readily available form. Important for iron homeostasis. Has ferroxidase activity. Iron is taken up in the ferrous form and deposited as ferric hydroxides after oxidation.</text>
</comment>
<organism evidence="11">
    <name type="scientific">Schmidtea mediterranea</name>
    <name type="common">Freshwater planarian flatworm</name>
    <dbReference type="NCBI Taxonomy" id="79327"/>
    <lineage>
        <taxon>Eukaryota</taxon>
        <taxon>Metazoa</taxon>
        <taxon>Spiralia</taxon>
        <taxon>Lophotrochozoa</taxon>
        <taxon>Platyhelminthes</taxon>
        <taxon>Rhabditophora</taxon>
        <taxon>Seriata</taxon>
        <taxon>Tricladida</taxon>
        <taxon>Continenticola</taxon>
        <taxon>Geoplanoidea</taxon>
        <taxon>Dugesiidae</taxon>
        <taxon>Schmidtea</taxon>
    </lineage>
</organism>
<dbReference type="AlphaFoldDB" id="A0A1S6KMG6"/>
<dbReference type="Pfam" id="PF00210">
    <property type="entry name" value="Ferritin"/>
    <property type="match status" value="1"/>
</dbReference>
<feature type="binding site" evidence="8">
    <location>
        <position position="58"/>
    </location>
    <ligand>
        <name>Fe cation</name>
        <dbReference type="ChEBI" id="CHEBI:24875"/>
        <label>1</label>
    </ligand>
</feature>
<dbReference type="PANTHER" id="PTHR11431">
    <property type="entry name" value="FERRITIN"/>
    <property type="match status" value="1"/>
</dbReference>
<protein>
    <recommendedName>
        <fullName evidence="9">Ferritin</fullName>
        <ecNumber evidence="9">1.16.3.1</ecNumber>
    </recommendedName>
</protein>
<comment type="catalytic activity">
    <reaction evidence="7 9">
        <text>4 Fe(2+) + O2 + 4 H(+) = 4 Fe(3+) + 2 H2O</text>
        <dbReference type="Rhea" id="RHEA:11148"/>
        <dbReference type="ChEBI" id="CHEBI:15377"/>
        <dbReference type="ChEBI" id="CHEBI:15378"/>
        <dbReference type="ChEBI" id="CHEBI:15379"/>
        <dbReference type="ChEBI" id="CHEBI:29033"/>
        <dbReference type="ChEBI" id="CHEBI:29034"/>
        <dbReference type="EC" id="1.16.3.1"/>
    </reaction>
</comment>
<evidence type="ECO:0000256" key="3">
    <source>
        <dbReference type="ARBA" id="ARBA00022723"/>
    </source>
</evidence>
<feature type="domain" description="Ferritin-like diiron" evidence="10">
    <location>
        <begin position="6"/>
        <end position="155"/>
    </location>
</feature>
<proteinExistence type="evidence at transcript level"/>
<evidence type="ECO:0000313" key="11">
    <source>
        <dbReference type="EMBL" id="AQT19760.1"/>
    </source>
</evidence>
<dbReference type="GO" id="GO:0008199">
    <property type="term" value="F:ferric iron binding"/>
    <property type="evidence" value="ECO:0007669"/>
    <property type="project" value="InterPro"/>
</dbReference>
<dbReference type="EC" id="1.16.3.1" evidence="9"/>
<feature type="binding site" evidence="8">
    <location>
        <position position="137"/>
    </location>
    <ligand>
        <name>Fe cation</name>
        <dbReference type="ChEBI" id="CHEBI:24875"/>
        <label>1</label>
    </ligand>
</feature>
<evidence type="ECO:0000256" key="5">
    <source>
        <dbReference type="ARBA" id="ARBA00023004"/>
    </source>
</evidence>
<reference evidence="11" key="1">
    <citation type="submission" date="2016-12" db="EMBL/GenBank/DDBJ databases">
        <authorList>
            <person name="Song W.-J."/>
            <person name="Kurnit D.M."/>
        </authorList>
    </citation>
    <scope>NUCLEOTIDE SEQUENCE</scope>
</reference>
<keyword evidence="5 8" id="KW-0408">Iron</keyword>
<dbReference type="InterPro" id="IPR001519">
    <property type="entry name" value="Ferritin"/>
</dbReference>
<evidence type="ECO:0000256" key="9">
    <source>
        <dbReference type="RuleBase" id="RU361145"/>
    </source>
</evidence>
<dbReference type="InterPro" id="IPR012347">
    <property type="entry name" value="Ferritin-like"/>
</dbReference>
<accession>A0A1S6KMG6</accession>
<keyword evidence="3 8" id="KW-0479">Metal-binding</keyword>
<evidence type="ECO:0000256" key="2">
    <source>
        <dbReference type="ARBA" id="ARBA00022434"/>
    </source>
</evidence>
<dbReference type="GO" id="GO:0006826">
    <property type="term" value="P:iron ion transport"/>
    <property type="evidence" value="ECO:0007669"/>
    <property type="project" value="InterPro"/>
</dbReference>
<feature type="binding site" evidence="8">
    <location>
        <position position="103"/>
    </location>
    <ligand>
        <name>Fe cation</name>
        <dbReference type="ChEBI" id="CHEBI:24875"/>
        <label>1</label>
    </ligand>
</feature>
<comment type="similarity">
    <text evidence="1 9">Belongs to the ferritin family.</text>
</comment>
<evidence type="ECO:0000259" key="10">
    <source>
        <dbReference type="PROSITE" id="PS50905"/>
    </source>
</evidence>
<comment type="function">
    <text evidence="9">Stores iron in a soluble, non-toxic, readily available form. Important for iron homeostasis. Iron is taken up in the ferrous form and deposited as ferric hydroxides after oxidation.</text>
</comment>
<evidence type="ECO:0000256" key="4">
    <source>
        <dbReference type="ARBA" id="ARBA00023002"/>
    </source>
</evidence>
<dbReference type="InterPro" id="IPR009040">
    <property type="entry name" value="Ferritin-like_diiron"/>
</dbReference>
<dbReference type="GO" id="GO:0008198">
    <property type="term" value="F:ferrous iron binding"/>
    <property type="evidence" value="ECO:0007669"/>
    <property type="project" value="TreeGrafter"/>
</dbReference>
<dbReference type="Gene3D" id="1.20.1260.10">
    <property type="match status" value="1"/>
</dbReference>
<name>A0A1S6KMG6_SCHMD</name>
<keyword evidence="2 9" id="KW-0409">Iron storage</keyword>
<dbReference type="GO" id="GO:0005737">
    <property type="term" value="C:cytoplasm"/>
    <property type="evidence" value="ECO:0007669"/>
    <property type="project" value="TreeGrafter"/>
</dbReference>
<dbReference type="EMBL" id="KY348655">
    <property type="protein sequence ID" value="AQT19760.1"/>
    <property type="molecule type" value="mRNA"/>
</dbReference>
<keyword evidence="4 9" id="KW-0560">Oxidoreductase</keyword>
<evidence type="ECO:0000256" key="7">
    <source>
        <dbReference type="ARBA" id="ARBA00047990"/>
    </source>
</evidence>
<dbReference type="InterPro" id="IPR009078">
    <property type="entry name" value="Ferritin-like_SF"/>
</dbReference>
<dbReference type="SUPFAM" id="SSF47240">
    <property type="entry name" value="Ferritin-like"/>
    <property type="match status" value="1"/>
</dbReference>
<dbReference type="InterPro" id="IPR008331">
    <property type="entry name" value="Ferritin_DPS_dom"/>
</dbReference>
<dbReference type="GO" id="GO:0004322">
    <property type="term" value="F:ferroxidase activity"/>
    <property type="evidence" value="ECO:0007669"/>
    <property type="project" value="UniProtKB-EC"/>
</dbReference>
<sequence length="208" mass="24910">MSLIRMVDNTEIEVEVSNLVNKRLHLCQSYRQVQTEFLTDEINLPVYGRLFELIRELECEEIEEMIRFQISRGQKIIWSDLKHLEKIENRKPSDMITILLDLEKKIHQSTLELFKHACEKFDVGLTTFLSDRIILRQIKVIRKRANQLRNLERSEDDVTPFLTAKLHIRFVVEKLERELKLHFERRELINRASSYRNTVKDDKQSTTD</sequence>
<evidence type="ECO:0000256" key="1">
    <source>
        <dbReference type="ARBA" id="ARBA00007513"/>
    </source>
</evidence>
<evidence type="ECO:0000256" key="6">
    <source>
        <dbReference type="ARBA" id="ARBA00025111"/>
    </source>
</evidence>
<dbReference type="GO" id="GO:0006879">
    <property type="term" value="P:intracellular iron ion homeostasis"/>
    <property type="evidence" value="ECO:0007669"/>
    <property type="project" value="UniProtKB-KW"/>
</dbReference>
<evidence type="ECO:0000256" key="8">
    <source>
        <dbReference type="PIRSR" id="PIRSR601519-1"/>
    </source>
</evidence>